<keyword evidence="12" id="KW-1185">Reference proteome</keyword>
<protein>
    <recommendedName>
        <fullName evidence="7">Non-structural maintenance of chromosomes element 4</fullName>
    </recommendedName>
</protein>
<evidence type="ECO:0000259" key="9">
    <source>
        <dbReference type="Pfam" id="PF08743"/>
    </source>
</evidence>
<dbReference type="Proteomes" id="UP001239213">
    <property type="component" value="Unassembled WGS sequence"/>
</dbReference>
<evidence type="ECO:0000256" key="6">
    <source>
        <dbReference type="ARBA" id="ARBA00023242"/>
    </source>
</evidence>
<dbReference type="GO" id="GO:0006281">
    <property type="term" value="P:DNA repair"/>
    <property type="evidence" value="ECO:0007669"/>
    <property type="project" value="UniProtKB-UniRule"/>
</dbReference>
<dbReference type="PANTHER" id="PTHR16140:SF0">
    <property type="entry name" value="NON-STRUCTURAL MAINTENANCE OF CHROMOSOMES ELEMENT 4"/>
    <property type="match status" value="1"/>
</dbReference>
<feature type="region of interest" description="Disordered" evidence="8">
    <location>
        <begin position="1"/>
        <end position="116"/>
    </location>
</feature>
<keyword evidence="6 7" id="KW-0539">Nucleus</keyword>
<sequence length="481" mass="53987">GALFGSTPGPASYQAKILDDHNTEHTATPQQANRSTSRMPARVGGSSSPESSEDDAPRPARGHLAARDKGKGRDVSIGKRKRTDTENGGHAARRRATRSVERGEEEEEYDSDIYDPDQPMEERREIQRKLRDLHKGINENMEEYMLPGSTGLKDTLMMAQRVARGVKQTTEATIDSRLLVSAVDMSYRKTVRLMQGSSTEGVDVDEFVSKCCTYMRQAGGIADDEAPELSGTQRRRRRTNNNTRDDEDEGNDEAFNWSHLGRFASLPNVRRPALPGFLLGPLSVEKKVRKISKRTAPFRPNNLEETRPEVLNVEDLAKKENDLTAICGKILKQLDKVQSSIQTELSEIFENTEMDDAEQIQLMQKYGLRDTGGVDLLRFVVNPKSFGQTVENMFYVSFLIRDGKVGIEFDSDEYPSLNPISKGDANEDGTVKRETAKQQAIFSMDMQTWQDIIDTFEIKEPMITHRKEATAQGPGARGWYS</sequence>
<comment type="similarity">
    <text evidence="2 7">Belongs to the NSE4 family.</text>
</comment>
<feature type="compositionally biased region" description="Low complexity" evidence="8">
    <location>
        <begin position="41"/>
        <end position="50"/>
    </location>
</feature>
<feature type="region of interest" description="Disordered" evidence="8">
    <location>
        <begin position="222"/>
        <end position="252"/>
    </location>
</feature>
<organism evidence="11 12">
    <name type="scientific">Colletotrichum cuscutae</name>
    <dbReference type="NCBI Taxonomy" id="1209917"/>
    <lineage>
        <taxon>Eukaryota</taxon>
        <taxon>Fungi</taxon>
        <taxon>Dikarya</taxon>
        <taxon>Ascomycota</taxon>
        <taxon>Pezizomycotina</taxon>
        <taxon>Sordariomycetes</taxon>
        <taxon>Hypocreomycetidae</taxon>
        <taxon>Glomerellales</taxon>
        <taxon>Glomerellaceae</taxon>
        <taxon>Colletotrichum</taxon>
        <taxon>Colletotrichum acutatum species complex</taxon>
    </lineage>
</organism>
<evidence type="ECO:0000256" key="2">
    <source>
        <dbReference type="ARBA" id="ARBA00008997"/>
    </source>
</evidence>
<keyword evidence="5 7" id="KW-0234">DNA repair</keyword>
<feature type="compositionally biased region" description="Polar residues" evidence="8">
    <location>
        <begin position="25"/>
        <end position="38"/>
    </location>
</feature>
<evidence type="ECO:0000313" key="11">
    <source>
        <dbReference type="EMBL" id="KAK1480931.1"/>
    </source>
</evidence>
<dbReference type="Pfam" id="PF15412">
    <property type="entry name" value="Nse4-Nse3_bdg"/>
    <property type="match status" value="1"/>
</dbReference>
<feature type="domain" description="Nse4/EID protein Nse3/MAGE-binding" evidence="10">
    <location>
        <begin position="175"/>
        <end position="228"/>
    </location>
</feature>
<evidence type="ECO:0000313" key="12">
    <source>
        <dbReference type="Proteomes" id="UP001239213"/>
    </source>
</evidence>
<evidence type="ECO:0000256" key="1">
    <source>
        <dbReference type="ARBA" id="ARBA00004123"/>
    </source>
</evidence>
<dbReference type="Pfam" id="PF08743">
    <property type="entry name" value="Nse4_C"/>
    <property type="match status" value="1"/>
</dbReference>
<dbReference type="AlphaFoldDB" id="A0AAI9VDD2"/>
<dbReference type="InterPro" id="IPR027786">
    <property type="entry name" value="Nse4/EID"/>
</dbReference>
<keyword evidence="3 7" id="KW-0227">DNA damage</keyword>
<dbReference type="InterPro" id="IPR014854">
    <property type="entry name" value="Nse4_C"/>
</dbReference>
<reference evidence="11" key="1">
    <citation type="submission" date="2016-11" db="EMBL/GenBank/DDBJ databases">
        <title>The genome sequence of Colletotrichum cuscutae.</title>
        <authorList>
            <person name="Baroncelli R."/>
        </authorList>
    </citation>
    <scope>NUCLEOTIDE SEQUENCE</scope>
    <source>
        <strain evidence="11">IMI 304802</strain>
    </source>
</reference>
<comment type="caution">
    <text evidence="11">The sequence shown here is derived from an EMBL/GenBank/DDBJ whole genome shotgun (WGS) entry which is preliminary data.</text>
</comment>
<gene>
    <name evidence="11" type="ORF">CCUS01_16089</name>
</gene>
<dbReference type="InterPro" id="IPR029225">
    <property type="entry name" value="Nse4_Nse3-bd"/>
</dbReference>
<evidence type="ECO:0000256" key="3">
    <source>
        <dbReference type="ARBA" id="ARBA00022763"/>
    </source>
</evidence>
<comment type="subunit">
    <text evidence="7">Component of the SMC5-SMC6 complex.</text>
</comment>
<proteinExistence type="inferred from homology"/>
<dbReference type="PANTHER" id="PTHR16140">
    <property type="entry name" value="NON-STRUCTURAL MAINTENANCE OF CHROMOSOMES ELEMENT 4"/>
    <property type="match status" value="1"/>
</dbReference>
<feature type="compositionally biased region" description="Acidic residues" evidence="8">
    <location>
        <begin position="103"/>
        <end position="116"/>
    </location>
</feature>
<evidence type="ECO:0000256" key="4">
    <source>
        <dbReference type="ARBA" id="ARBA00023172"/>
    </source>
</evidence>
<comment type="subcellular location">
    <subcellularLocation>
        <location evidence="1 7">Nucleus</location>
    </subcellularLocation>
</comment>
<feature type="domain" description="Non-structural maintenance of chromosome element 4 C-terminal" evidence="9">
    <location>
        <begin position="374"/>
        <end position="463"/>
    </location>
</feature>
<dbReference type="GO" id="GO:0005634">
    <property type="term" value="C:nucleus"/>
    <property type="evidence" value="ECO:0007669"/>
    <property type="project" value="UniProtKB-SubCell"/>
</dbReference>
<dbReference type="GO" id="GO:0006310">
    <property type="term" value="P:DNA recombination"/>
    <property type="evidence" value="ECO:0007669"/>
    <property type="project" value="UniProtKB-UniRule"/>
</dbReference>
<dbReference type="GO" id="GO:0030915">
    <property type="term" value="C:Smc5-Smc6 complex"/>
    <property type="evidence" value="ECO:0007669"/>
    <property type="project" value="UniProtKB-UniRule"/>
</dbReference>
<evidence type="ECO:0000256" key="8">
    <source>
        <dbReference type="SAM" id="MobiDB-lite"/>
    </source>
</evidence>
<evidence type="ECO:0000256" key="7">
    <source>
        <dbReference type="RuleBase" id="RU365071"/>
    </source>
</evidence>
<name>A0AAI9VDD2_9PEZI</name>
<accession>A0AAI9VDD2</accession>
<comment type="function">
    <text evidence="7">Component of the SMC5-SMC6 complex, that promotes sister chromatid alignment after DNA damage and facilitates double-stranded DNA breaks (DSBs) repair via homologous recombination between sister chromatids.</text>
</comment>
<evidence type="ECO:0000259" key="10">
    <source>
        <dbReference type="Pfam" id="PF15412"/>
    </source>
</evidence>
<feature type="non-terminal residue" evidence="11">
    <location>
        <position position="1"/>
    </location>
</feature>
<feature type="compositionally biased region" description="Basic and acidic residues" evidence="8">
    <location>
        <begin position="65"/>
        <end position="87"/>
    </location>
</feature>
<dbReference type="EMBL" id="MPDP01000103">
    <property type="protein sequence ID" value="KAK1480931.1"/>
    <property type="molecule type" value="Genomic_DNA"/>
</dbReference>
<keyword evidence="4 7" id="KW-0233">DNA recombination</keyword>
<evidence type="ECO:0000256" key="5">
    <source>
        <dbReference type="ARBA" id="ARBA00023204"/>
    </source>
</evidence>